<dbReference type="InterPro" id="IPR013154">
    <property type="entry name" value="ADH-like_N"/>
</dbReference>
<reference evidence="4 5" key="1">
    <citation type="submission" date="2023-11" db="EMBL/GenBank/DDBJ databases">
        <title>Paucibacter sp. nov., isolated from fresh soil in Korea.</title>
        <authorList>
            <person name="Le N.T.T."/>
        </authorList>
    </citation>
    <scope>NUCLEOTIDE SEQUENCE [LARGE SCALE GENOMIC DNA]</scope>
    <source>
        <strain evidence="4 5">R3-3</strain>
    </source>
</reference>
<dbReference type="PANTHER" id="PTHR44154">
    <property type="entry name" value="QUINONE OXIDOREDUCTASE"/>
    <property type="match status" value="1"/>
</dbReference>
<dbReference type="RefSeq" id="WP_320421643.1">
    <property type="nucleotide sequence ID" value="NZ_JAXCLA010000002.1"/>
</dbReference>
<organism evidence="4 5">
    <name type="scientific">Roseateles agri</name>
    <dbReference type="NCBI Taxonomy" id="3098619"/>
    <lineage>
        <taxon>Bacteria</taxon>
        <taxon>Pseudomonadati</taxon>
        <taxon>Pseudomonadota</taxon>
        <taxon>Betaproteobacteria</taxon>
        <taxon>Burkholderiales</taxon>
        <taxon>Sphaerotilaceae</taxon>
        <taxon>Roseateles</taxon>
    </lineage>
</organism>
<keyword evidence="1" id="KW-0521">NADP</keyword>
<evidence type="ECO:0000259" key="3">
    <source>
        <dbReference type="SMART" id="SM00829"/>
    </source>
</evidence>
<accession>A0ABU5DBU5</accession>
<sequence>MKAVAYKTPQPIREPGALLDVELPDPVATGRDLLVEIRAISVNPVDTKVRAGTGPAPGQDWKVLGWDASGVVRAVGPEVTLFKPGDRVWYAGSIARPGTNSELHLVDERIVGHAPATLDFAQAAALPLTTITAWEMLFDRLGIVPGKQPNPKTLLIIGASGGVGSIMTQLARRLTGLTVIGTASRPETQAWVKELGAHHVIDHGQPIAAELERIGFPTVDYIVSLTQTQAHYEQIVQAIAPQGKFGLIDDPQTLDATKLKRKSVSLHWELMFTRSLFGTEDMIAQHRLLEEVAGLVDSGLVRTTLAEHYGSINAANLTRAHALIESGKARGKIVLESWN</sequence>
<keyword evidence="2" id="KW-0862">Zinc</keyword>
<dbReference type="Gene3D" id="3.90.180.10">
    <property type="entry name" value="Medium-chain alcohol dehydrogenases, catalytic domain"/>
    <property type="match status" value="1"/>
</dbReference>
<evidence type="ECO:0000313" key="4">
    <source>
        <dbReference type="EMBL" id="MDY0743725.1"/>
    </source>
</evidence>
<dbReference type="InterPro" id="IPR051603">
    <property type="entry name" value="Zinc-ADH_QOR/CCCR"/>
</dbReference>
<feature type="domain" description="Enoyl reductase (ER)" evidence="3">
    <location>
        <begin position="16"/>
        <end position="335"/>
    </location>
</feature>
<evidence type="ECO:0000256" key="1">
    <source>
        <dbReference type="ARBA" id="ARBA00022857"/>
    </source>
</evidence>
<dbReference type="Pfam" id="PF08240">
    <property type="entry name" value="ADH_N"/>
    <property type="match status" value="1"/>
</dbReference>
<keyword evidence="2" id="KW-0479">Metal-binding</keyword>
<evidence type="ECO:0000313" key="5">
    <source>
        <dbReference type="Proteomes" id="UP001285263"/>
    </source>
</evidence>
<dbReference type="Proteomes" id="UP001285263">
    <property type="component" value="Unassembled WGS sequence"/>
</dbReference>
<dbReference type="SUPFAM" id="SSF50129">
    <property type="entry name" value="GroES-like"/>
    <property type="match status" value="1"/>
</dbReference>
<dbReference type="InterPro" id="IPR020843">
    <property type="entry name" value="ER"/>
</dbReference>
<protein>
    <recommendedName>
        <fullName evidence="2">Zinc-type alcohol dehydrogenase-like protein</fullName>
    </recommendedName>
</protein>
<dbReference type="PANTHER" id="PTHR44154:SF1">
    <property type="entry name" value="QUINONE OXIDOREDUCTASE"/>
    <property type="match status" value="1"/>
</dbReference>
<dbReference type="InterPro" id="IPR011032">
    <property type="entry name" value="GroES-like_sf"/>
</dbReference>
<keyword evidence="2" id="KW-0560">Oxidoreductase</keyword>
<proteinExistence type="inferred from homology"/>
<dbReference type="EMBL" id="JAXCLA010000002">
    <property type="protein sequence ID" value="MDY0743725.1"/>
    <property type="molecule type" value="Genomic_DNA"/>
</dbReference>
<comment type="caution">
    <text evidence="4">The sequence shown here is derived from an EMBL/GenBank/DDBJ whole genome shotgun (WGS) entry which is preliminary data.</text>
</comment>
<keyword evidence="5" id="KW-1185">Reference proteome</keyword>
<dbReference type="SMART" id="SM00829">
    <property type="entry name" value="PKS_ER"/>
    <property type="match status" value="1"/>
</dbReference>
<comment type="similarity">
    <text evidence="2">Belongs to the zinc-containing alcohol dehydrogenase family. Quinone oxidoreductase subfamily.</text>
</comment>
<name>A0ABU5DBU5_9BURK</name>
<dbReference type="CDD" id="cd08252">
    <property type="entry name" value="AL_MDR"/>
    <property type="match status" value="1"/>
</dbReference>
<dbReference type="SUPFAM" id="SSF51735">
    <property type="entry name" value="NAD(P)-binding Rossmann-fold domains"/>
    <property type="match status" value="1"/>
</dbReference>
<dbReference type="Gene3D" id="3.40.50.720">
    <property type="entry name" value="NAD(P)-binding Rossmann-like Domain"/>
    <property type="match status" value="1"/>
</dbReference>
<dbReference type="InterPro" id="IPR036291">
    <property type="entry name" value="NAD(P)-bd_dom_sf"/>
</dbReference>
<dbReference type="Pfam" id="PF13602">
    <property type="entry name" value="ADH_zinc_N_2"/>
    <property type="match status" value="1"/>
</dbReference>
<gene>
    <name evidence="4" type="ORF">SNE35_04375</name>
</gene>
<evidence type="ECO:0000256" key="2">
    <source>
        <dbReference type="RuleBase" id="RU364000"/>
    </source>
</evidence>
<dbReference type="InterPro" id="IPR014182">
    <property type="entry name" value="ADH_Zn_typ-1"/>
</dbReference>
<dbReference type="NCBIfam" id="TIGR02817">
    <property type="entry name" value="adh_fam_1"/>
    <property type="match status" value="1"/>
</dbReference>